<evidence type="ECO:0000256" key="1">
    <source>
        <dbReference type="ARBA" id="ARBA00022723"/>
    </source>
</evidence>
<comment type="cofactor">
    <cofactor evidence="4">
        <name>Mg(2+)</name>
        <dbReference type="ChEBI" id="CHEBI:18420"/>
    </cofactor>
</comment>
<dbReference type="PROSITE" id="PS00629">
    <property type="entry name" value="IMP_1"/>
    <property type="match status" value="1"/>
</dbReference>
<dbReference type="GO" id="GO:0007165">
    <property type="term" value="P:signal transduction"/>
    <property type="evidence" value="ECO:0007669"/>
    <property type="project" value="TreeGrafter"/>
</dbReference>
<dbReference type="AlphaFoldDB" id="A0A0G2HL63"/>
<dbReference type="Proteomes" id="UP000035067">
    <property type="component" value="Unassembled WGS sequence"/>
</dbReference>
<evidence type="ECO:0000313" key="6">
    <source>
        <dbReference type="Proteomes" id="UP000035067"/>
    </source>
</evidence>
<feature type="binding site" evidence="4">
    <location>
        <position position="84"/>
    </location>
    <ligand>
        <name>Mg(2+)</name>
        <dbReference type="ChEBI" id="CHEBI:18420"/>
        <label>1</label>
        <note>catalytic</note>
    </ligand>
</feature>
<evidence type="ECO:0000256" key="2">
    <source>
        <dbReference type="ARBA" id="ARBA00022801"/>
    </source>
</evidence>
<feature type="binding site" evidence="4">
    <location>
        <position position="87"/>
    </location>
    <ligand>
        <name>Mg(2+)</name>
        <dbReference type="ChEBI" id="CHEBI:18420"/>
        <label>1</label>
        <note>catalytic</note>
    </ligand>
</feature>
<evidence type="ECO:0000256" key="3">
    <source>
        <dbReference type="ARBA" id="ARBA00022842"/>
    </source>
</evidence>
<keyword evidence="3 4" id="KW-0460">Magnesium</keyword>
<dbReference type="InterPro" id="IPR020583">
    <property type="entry name" value="Inositol_monoP_metal-BS"/>
</dbReference>
<sequence length="271" mass="29738">MQRTIAAWQEQLGPLLDRVAARQMEDFGRIGAERKVDGSLITACDRWSDETVSQWLQDHFPATGVLSEEGSTQVPQQEWAWVLDPLDGTTNFAYGIPHWTISLALLHRGRPMMGWLEIPPLRQRIIVVQGEGVERNGRRLQPPTDVVTPNACASLCTRSMVVLQRRSGHRFPCKLRMFGVASTNMAGVALGQSLGALEASPKIWDLAAAWLVLEELGCPIEPLAKHPFPAASGAQLATVSYPLLTVAAPSLFPLFRPWAAALRPDNQPPPG</sequence>
<feature type="binding site" evidence="4">
    <location>
        <position position="205"/>
    </location>
    <ligand>
        <name>Mg(2+)</name>
        <dbReference type="ChEBI" id="CHEBI:18420"/>
        <label>1</label>
        <note>catalytic</note>
    </ligand>
</feature>
<dbReference type="PATRIC" id="fig|1604020.3.peg.332"/>
<organism evidence="5 6">
    <name type="scientific">Candidatus Synechococcus spongiarum SP3</name>
    <dbReference type="NCBI Taxonomy" id="1604020"/>
    <lineage>
        <taxon>Bacteria</taxon>
        <taxon>Bacillati</taxon>
        <taxon>Cyanobacteriota</taxon>
        <taxon>Cyanophyceae</taxon>
        <taxon>Synechococcales</taxon>
        <taxon>Synechococcaceae</taxon>
        <taxon>Synechococcus</taxon>
    </lineage>
</organism>
<evidence type="ECO:0000256" key="4">
    <source>
        <dbReference type="PIRSR" id="PIRSR600760-2"/>
    </source>
</evidence>
<feature type="binding site" evidence="4">
    <location>
        <position position="86"/>
    </location>
    <ligand>
        <name>Mg(2+)</name>
        <dbReference type="ChEBI" id="CHEBI:18420"/>
        <label>1</label>
        <note>catalytic</note>
    </ligand>
</feature>
<dbReference type="PANTHER" id="PTHR20854:SF4">
    <property type="entry name" value="INOSITOL-1-MONOPHOSPHATASE-RELATED"/>
    <property type="match status" value="1"/>
</dbReference>
<dbReference type="GO" id="GO:0008934">
    <property type="term" value="F:inositol monophosphate 1-phosphatase activity"/>
    <property type="evidence" value="ECO:0007669"/>
    <property type="project" value="TreeGrafter"/>
</dbReference>
<name>A0A0G2HL63_9SYNE</name>
<dbReference type="GO" id="GO:0006020">
    <property type="term" value="P:inositol metabolic process"/>
    <property type="evidence" value="ECO:0007669"/>
    <property type="project" value="TreeGrafter"/>
</dbReference>
<dbReference type="GO" id="GO:0046872">
    <property type="term" value="F:metal ion binding"/>
    <property type="evidence" value="ECO:0007669"/>
    <property type="project" value="UniProtKB-KW"/>
</dbReference>
<accession>A0A0G2HL63</accession>
<dbReference type="PRINTS" id="PR00377">
    <property type="entry name" value="IMPHPHTASES"/>
</dbReference>
<evidence type="ECO:0008006" key="7">
    <source>
        <dbReference type="Google" id="ProtNLM"/>
    </source>
</evidence>
<dbReference type="SUPFAM" id="SSF56655">
    <property type="entry name" value="Carbohydrate phosphatase"/>
    <property type="match status" value="1"/>
</dbReference>
<dbReference type="Gene3D" id="3.30.540.10">
    <property type="entry name" value="Fructose-1,6-Bisphosphatase, subunit A, domain 1"/>
    <property type="match status" value="1"/>
</dbReference>
<evidence type="ECO:0000313" key="5">
    <source>
        <dbReference type="EMBL" id="KKZ12426.1"/>
    </source>
</evidence>
<proteinExistence type="predicted"/>
<dbReference type="Gene3D" id="3.40.190.80">
    <property type="match status" value="1"/>
</dbReference>
<keyword evidence="2" id="KW-0378">Hydrolase</keyword>
<feature type="binding site" evidence="4">
    <location>
        <position position="68"/>
    </location>
    <ligand>
        <name>Mg(2+)</name>
        <dbReference type="ChEBI" id="CHEBI:18420"/>
        <label>1</label>
        <note>catalytic</note>
    </ligand>
</feature>
<comment type="caution">
    <text evidence="5">The sequence shown here is derived from an EMBL/GenBank/DDBJ whole genome shotgun (WGS) entry which is preliminary data.</text>
</comment>
<gene>
    <name evidence="5" type="ORF">TE42_04605</name>
</gene>
<reference evidence="5 6" key="1">
    <citation type="submission" date="2015-01" db="EMBL/GenBank/DDBJ databases">
        <title>Lifestyle Evolution in Cyanobacterial Symbionts of Sponges.</title>
        <authorList>
            <person name="Burgsdorf I."/>
            <person name="Slaby B.M."/>
            <person name="Handley K.M."/>
            <person name="Haber M."/>
            <person name="Blom J."/>
            <person name="Marshall C.W."/>
            <person name="Gilbert J.A."/>
            <person name="Hentschel U."/>
            <person name="Steindler L."/>
        </authorList>
    </citation>
    <scope>NUCLEOTIDE SEQUENCE [LARGE SCALE GENOMIC DNA]</scope>
    <source>
        <strain evidence="5">SP3</strain>
    </source>
</reference>
<dbReference type="InterPro" id="IPR000760">
    <property type="entry name" value="Inositol_monophosphatase-like"/>
</dbReference>
<protein>
    <recommendedName>
        <fullName evidence="7">Inositol phosphatase</fullName>
    </recommendedName>
</protein>
<dbReference type="EMBL" id="JXQG01000021">
    <property type="protein sequence ID" value="KKZ12426.1"/>
    <property type="molecule type" value="Genomic_DNA"/>
</dbReference>
<dbReference type="Pfam" id="PF00459">
    <property type="entry name" value="Inositol_P"/>
    <property type="match status" value="1"/>
</dbReference>
<keyword evidence="1 4" id="KW-0479">Metal-binding</keyword>
<dbReference type="PANTHER" id="PTHR20854">
    <property type="entry name" value="INOSITOL MONOPHOSPHATASE"/>
    <property type="match status" value="1"/>
</dbReference>